<evidence type="ECO:0008006" key="3">
    <source>
        <dbReference type="Google" id="ProtNLM"/>
    </source>
</evidence>
<keyword evidence="2" id="KW-1185">Reference proteome</keyword>
<dbReference type="EMBL" id="JAPWTK010000605">
    <property type="protein sequence ID" value="KAJ8937895.1"/>
    <property type="molecule type" value="Genomic_DNA"/>
</dbReference>
<reference evidence="1" key="1">
    <citation type="journal article" date="2023" name="Insect Mol. Biol.">
        <title>Genome sequencing provides insights into the evolution of gene families encoding plant cell wall-degrading enzymes in longhorned beetles.</title>
        <authorList>
            <person name="Shin N.R."/>
            <person name="Okamura Y."/>
            <person name="Kirsch R."/>
            <person name="Pauchet Y."/>
        </authorList>
    </citation>
    <scope>NUCLEOTIDE SEQUENCE</scope>
    <source>
        <strain evidence="1">AMC_N1</strain>
    </source>
</reference>
<evidence type="ECO:0000313" key="2">
    <source>
        <dbReference type="Proteomes" id="UP001162162"/>
    </source>
</evidence>
<protein>
    <recommendedName>
        <fullName evidence="3">Mos1 transposase HTH domain-containing protein</fullName>
    </recommendedName>
</protein>
<name>A0AAV8XIJ1_9CUCU</name>
<sequence length="530" mass="59169">MQRSLEQRMAIKFCVKLEKSAAETIPMLKKAFGVDCLSDRQILRWHKAFAEGREDVNDENRAGGPSTSSSDDNVKCVRDLLNTDRRLSVRLISETLDITKTIVHEIVSGSLGMRKMSPICVLFELETSSGFNTPVAYKHIGFRGLHFPLTHLAVLFSGMFRPYPFPHAIFTMVPPLKDTLGSFPCFTTSTLTKGSLDSGSQGPLFLCFGFFISPSSFSGFSSSMLFLNFLLVLRRFKLELELLWLAPSALLPLPPFSALFRRILLCPSSISMNLLRIRSYERLLAGSGSAVDETKLMRSDIVLKLCECFTYYEQSSSHFSNVLTSYKQHKSFTKYISNGDSKTFKAILDLDPYNNDPKVMKKECVGHVEKNAWEPGSMNSVVENSYLHETCPPKRAALKQGSTAAILIKKINKQINRKSRKAPLNSITYYQARMAQGLYCACPALDSLAFTADLHYENCASNLRGEVNNVRYHAKDEATDDCGRSVAIFLIGALKSDTASDSHPNLPWEPCLNTDVCRVQCRCELSGVAI</sequence>
<proteinExistence type="predicted"/>
<comment type="caution">
    <text evidence="1">The sequence shown here is derived from an EMBL/GenBank/DDBJ whole genome shotgun (WGS) entry which is preliminary data.</text>
</comment>
<dbReference type="Gene3D" id="1.10.10.1450">
    <property type="match status" value="1"/>
</dbReference>
<dbReference type="InterPro" id="IPR052709">
    <property type="entry name" value="Transposase-MT_Hybrid"/>
</dbReference>
<dbReference type="Proteomes" id="UP001162162">
    <property type="component" value="Unassembled WGS sequence"/>
</dbReference>
<evidence type="ECO:0000313" key="1">
    <source>
        <dbReference type="EMBL" id="KAJ8937895.1"/>
    </source>
</evidence>
<dbReference type="AlphaFoldDB" id="A0AAV8XIJ1"/>
<dbReference type="PANTHER" id="PTHR46060:SF1">
    <property type="entry name" value="MARINER MOS1 TRANSPOSASE-LIKE PROTEIN"/>
    <property type="match status" value="1"/>
</dbReference>
<accession>A0AAV8XIJ1</accession>
<gene>
    <name evidence="1" type="ORF">NQ318_001668</name>
</gene>
<organism evidence="1 2">
    <name type="scientific">Aromia moschata</name>
    <dbReference type="NCBI Taxonomy" id="1265417"/>
    <lineage>
        <taxon>Eukaryota</taxon>
        <taxon>Metazoa</taxon>
        <taxon>Ecdysozoa</taxon>
        <taxon>Arthropoda</taxon>
        <taxon>Hexapoda</taxon>
        <taxon>Insecta</taxon>
        <taxon>Pterygota</taxon>
        <taxon>Neoptera</taxon>
        <taxon>Endopterygota</taxon>
        <taxon>Coleoptera</taxon>
        <taxon>Polyphaga</taxon>
        <taxon>Cucujiformia</taxon>
        <taxon>Chrysomeloidea</taxon>
        <taxon>Cerambycidae</taxon>
        <taxon>Cerambycinae</taxon>
        <taxon>Callichromatini</taxon>
        <taxon>Aromia</taxon>
    </lineage>
</organism>
<dbReference type="PANTHER" id="PTHR46060">
    <property type="entry name" value="MARINER MOS1 TRANSPOSASE-LIKE PROTEIN"/>
    <property type="match status" value="1"/>
</dbReference>